<dbReference type="EMBL" id="KN880509">
    <property type="protein sequence ID" value="KIY68152.1"/>
    <property type="molecule type" value="Genomic_DNA"/>
</dbReference>
<dbReference type="STRING" id="1314674.A0A0D7BC81"/>
<keyword evidence="3" id="KW-0479">Metal-binding</keyword>
<evidence type="ECO:0000313" key="11">
    <source>
        <dbReference type="EMBL" id="KIY68152.1"/>
    </source>
</evidence>
<dbReference type="GO" id="GO:0046872">
    <property type="term" value="F:metal ion binding"/>
    <property type="evidence" value="ECO:0007669"/>
    <property type="project" value="UniProtKB-KW"/>
</dbReference>
<dbReference type="GO" id="GO:0006508">
    <property type="term" value="P:proteolysis"/>
    <property type="evidence" value="ECO:0007669"/>
    <property type="project" value="UniProtKB-KW"/>
</dbReference>
<dbReference type="GO" id="GO:0008237">
    <property type="term" value="F:metallopeptidase activity"/>
    <property type="evidence" value="ECO:0007669"/>
    <property type="project" value="UniProtKB-KW"/>
</dbReference>
<evidence type="ECO:0000256" key="7">
    <source>
        <dbReference type="ARBA" id="ARBA00023049"/>
    </source>
</evidence>
<dbReference type="AlphaFoldDB" id="A0A0D7BC81"/>
<evidence type="ECO:0000256" key="9">
    <source>
        <dbReference type="SAM" id="SignalP"/>
    </source>
</evidence>
<dbReference type="InterPro" id="IPR008754">
    <property type="entry name" value="Peptidase_M43"/>
</dbReference>
<feature type="signal peptide" evidence="9">
    <location>
        <begin position="1"/>
        <end position="19"/>
    </location>
</feature>
<dbReference type="SUPFAM" id="SSF55486">
    <property type="entry name" value="Metalloproteases ('zincins'), catalytic domain"/>
    <property type="match status" value="1"/>
</dbReference>
<evidence type="ECO:0000256" key="4">
    <source>
        <dbReference type="ARBA" id="ARBA00022729"/>
    </source>
</evidence>
<proteinExistence type="inferred from homology"/>
<reference evidence="11 12" key="1">
    <citation type="journal article" date="2015" name="Fungal Genet. Biol.">
        <title>Evolution of novel wood decay mechanisms in Agaricales revealed by the genome sequences of Fistulina hepatica and Cylindrobasidium torrendii.</title>
        <authorList>
            <person name="Floudas D."/>
            <person name="Held B.W."/>
            <person name="Riley R."/>
            <person name="Nagy L.G."/>
            <person name="Koehler G."/>
            <person name="Ransdell A.S."/>
            <person name="Younus H."/>
            <person name="Chow J."/>
            <person name="Chiniquy J."/>
            <person name="Lipzen A."/>
            <person name="Tritt A."/>
            <person name="Sun H."/>
            <person name="Haridas S."/>
            <person name="LaButti K."/>
            <person name="Ohm R.A."/>
            <person name="Kues U."/>
            <person name="Blanchette R.A."/>
            <person name="Grigoriev I.V."/>
            <person name="Minto R.E."/>
            <person name="Hibbett D.S."/>
        </authorList>
    </citation>
    <scope>NUCLEOTIDE SEQUENCE [LARGE SCALE GENOMIC DNA]</scope>
    <source>
        <strain evidence="11 12">FP15055 ss-10</strain>
    </source>
</reference>
<organism evidence="11 12">
    <name type="scientific">Cylindrobasidium torrendii FP15055 ss-10</name>
    <dbReference type="NCBI Taxonomy" id="1314674"/>
    <lineage>
        <taxon>Eukaryota</taxon>
        <taxon>Fungi</taxon>
        <taxon>Dikarya</taxon>
        <taxon>Basidiomycota</taxon>
        <taxon>Agaricomycotina</taxon>
        <taxon>Agaricomycetes</taxon>
        <taxon>Agaricomycetidae</taxon>
        <taxon>Agaricales</taxon>
        <taxon>Marasmiineae</taxon>
        <taxon>Physalacriaceae</taxon>
        <taxon>Cylindrobasidium</taxon>
    </lineage>
</organism>
<feature type="domain" description="Peptidase M43 pregnancy-associated plasma-A" evidence="10">
    <location>
        <begin position="202"/>
        <end position="293"/>
    </location>
</feature>
<evidence type="ECO:0000256" key="2">
    <source>
        <dbReference type="ARBA" id="ARBA00022670"/>
    </source>
</evidence>
<comment type="similarity">
    <text evidence="1">Belongs to the peptidase M43B family.</text>
</comment>
<keyword evidence="4 9" id="KW-0732">Signal</keyword>
<keyword evidence="5" id="KW-0378">Hydrolase</keyword>
<accession>A0A0D7BC81</accession>
<evidence type="ECO:0000313" key="12">
    <source>
        <dbReference type="Proteomes" id="UP000054007"/>
    </source>
</evidence>
<dbReference type="CDD" id="cd04275">
    <property type="entry name" value="ZnMc_pappalysin_like"/>
    <property type="match status" value="1"/>
</dbReference>
<evidence type="ECO:0000256" key="5">
    <source>
        <dbReference type="ARBA" id="ARBA00022801"/>
    </source>
</evidence>
<keyword evidence="8" id="KW-1015">Disulfide bond</keyword>
<evidence type="ECO:0000256" key="3">
    <source>
        <dbReference type="ARBA" id="ARBA00022723"/>
    </source>
</evidence>
<dbReference type="Pfam" id="PF05572">
    <property type="entry name" value="Peptidase_M43"/>
    <property type="match status" value="1"/>
</dbReference>
<evidence type="ECO:0000256" key="6">
    <source>
        <dbReference type="ARBA" id="ARBA00022833"/>
    </source>
</evidence>
<feature type="chain" id="PRO_5002317156" evidence="9">
    <location>
        <begin position="20"/>
        <end position="301"/>
    </location>
</feature>
<sequence>MWPKTLLSLISLSTLLVSAASFDADDVTDKRNCGISEFEDSFLHDLESAFADLLKFFHIDIPDDLLAERQYSGTTINVTWHVISANDTVEGGNISDESISGQIDTLNTAYAESGFSFNLANVTRTQNATWFSGAAPNTTQQTEMKAALRVGGPADLNFYTVGFETGKASGLLGYATFPYQYNENPSDDGVVIKYSTLPGGSMENYNKGMSATHEIGHWFGLYHTFQGSTCNGDGDYVDDTPAETTPTYGCPKDKDSCKESDGLDPVNNYMDYGYDSCMTTFTQGQAARMRDQLRVYRNIQI</sequence>
<keyword evidence="2" id="KW-0645">Protease</keyword>
<name>A0A0D7BC81_9AGAR</name>
<evidence type="ECO:0000256" key="1">
    <source>
        <dbReference type="ARBA" id="ARBA00008721"/>
    </source>
</evidence>
<gene>
    <name evidence="11" type="ORF">CYLTODRAFT_421914</name>
</gene>
<keyword evidence="12" id="KW-1185">Reference proteome</keyword>
<dbReference type="PANTHER" id="PTHR47466:SF1">
    <property type="entry name" value="METALLOPROTEASE MEP1 (AFU_ORTHOLOGUE AFUA_1G07730)-RELATED"/>
    <property type="match status" value="1"/>
</dbReference>
<dbReference type="OrthoDB" id="536211at2759"/>
<dbReference type="MEROPS" id="M43.008"/>
<keyword evidence="6" id="KW-0862">Zinc</keyword>
<dbReference type="Gene3D" id="3.40.390.10">
    <property type="entry name" value="Collagenase (Catalytic Domain)"/>
    <property type="match status" value="1"/>
</dbReference>
<dbReference type="Proteomes" id="UP000054007">
    <property type="component" value="Unassembled WGS sequence"/>
</dbReference>
<keyword evidence="7" id="KW-0482">Metalloprotease</keyword>
<dbReference type="PANTHER" id="PTHR47466">
    <property type="match status" value="1"/>
</dbReference>
<evidence type="ECO:0000256" key="8">
    <source>
        <dbReference type="ARBA" id="ARBA00023157"/>
    </source>
</evidence>
<evidence type="ECO:0000259" key="10">
    <source>
        <dbReference type="Pfam" id="PF05572"/>
    </source>
</evidence>
<protein>
    <submittedName>
        <fullName evidence="11">Zincin</fullName>
    </submittedName>
</protein>
<dbReference type="InterPro" id="IPR024079">
    <property type="entry name" value="MetalloPept_cat_dom_sf"/>
</dbReference>